<dbReference type="GO" id="GO:0006914">
    <property type="term" value="P:autophagy"/>
    <property type="evidence" value="ECO:0007669"/>
    <property type="project" value="TreeGrafter"/>
</dbReference>
<dbReference type="InParanoid" id="K1XJZ9"/>
<dbReference type="Pfam" id="PF00780">
    <property type="entry name" value="CNH"/>
    <property type="match status" value="1"/>
</dbReference>
<keyword evidence="2" id="KW-0472">Membrane</keyword>
<dbReference type="EMBL" id="JH921454">
    <property type="protein sequence ID" value="EKD12744.1"/>
    <property type="molecule type" value="Genomic_DNA"/>
</dbReference>
<dbReference type="OrthoDB" id="5325112at2759"/>
<dbReference type="Pfam" id="PF23556">
    <property type="entry name" value="TPR_Vps41"/>
    <property type="match status" value="1"/>
</dbReference>
<dbReference type="KEGG" id="mbe:MBM_08973"/>
<dbReference type="PANTHER" id="PTHR12894">
    <property type="entry name" value="CNH DOMAIN CONTAINING"/>
    <property type="match status" value="1"/>
</dbReference>
<evidence type="ECO:0000256" key="4">
    <source>
        <dbReference type="PROSITE-ProRule" id="PRU01006"/>
    </source>
</evidence>
<dbReference type="OMA" id="EEYCNQV"/>
<dbReference type="Proteomes" id="UP000006753">
    <property type="component" value="Unassembled WGS sequence"/>
</dbReference>
<dbReference type="PROSITE" id="PS50219">
    <property type="entry name" value="CNH"/>
    <property type="match status" value="1"/>
</dbReference>
<gene>
    <name evidence="7" type="ORF">MBM_08973</name>
</gene>
<dbReference type="InterPro" id="IPR019453">
    <property type="entry name" value="VPS39/TGFA1_Znf"/>
</dbReference>
<evidence type="ECO:0000256" key="5">
    <source>
        <dbReference type="SAM" id="MobiDB-lite"/>
    </source>
</evidence>
<dbReference type="InterPro" id="IPR001180">
    <property type="entry name" value="CNH_dom"/>
</dbReference>
<feature type="compositionally biased region" description="Polar residues" evidence="5">
    <location>
        <begin position="885"/>
        <end position="900"/>
    </location>
</feature>
<feature type="compositionally biased region" description="Basic and acidic residues" evidence="5">
    <location>
        <begin position="61"/>
        <end position="70"/>
    </location>
</feature>
<feature type="domain" description="CNH" evidence="6">
    <location>
        <begin position="18"/>
        <end position="349"/>
    </location>
</feature>
<evidence type="ECO:0000256" key="3">
    <source>
        <dbReference type="ARBA" id="ARBA00038201"/>
    </source>
</evidence>
<feature type="repeat" description="CHCR" evidence="4">
    <location>
        <begin position="742"/>
        <end position="907"/>
    </location>
</feature>
<dbReference type="GeneID" id="18764908"/>
<dbReference type="PANTHER" id="PTHR12894:SF49">
    <property type="entry name" value="VAM6_VPS39-LIKE PROTEIN"/>
    <property type="match status" value="1"/>
</dbReference>
<evidence type="ECO:0000256" key="1">
    <source>
        <dbReference type="ARBA" id="ARBA00004184"/>
    </source>
</evidence>
<feature type="compositionally biased region" description="Low complexity" evidence="5">
    <location>
        <begin position="473"/>
        <end position="484"/>
    </location>
</feature>
<dbReference type="PROSITE" id="PS50236">
    <property type="entry name" value="CHCR"/>
    <property type="match status" value="1"/>
</dbReference>
<accession>K1XJZ9</accession>
<evidence type="ECO:0000256" key="2">
    <source>
        <dbReference type="ARBA" id="ARBA00023136"/>
    </source>
</evidence>
<name>K1XJZ9_MARBU</name>
<dbReference type="InterPro" id="IPR032914">
    <property type="entry name" value="Vam6/VPS39/TRAP1"/>
</dbReference>
<proteinExistence type="inferred from homology"/>
<reference evidence="7 8" key="1">
    <citation type="journal article" date="2012" name="BMC Genomics">
        <title>Sequencing the genome of Marssonina brunnea reveals fungus-poplar co-evolution.</title>
        <authorList>
            <person name="Zhu S."/>
            <person name="Cao Y.-Z."/>
            <person name="Jiang C."/>
            <person name="Tan B.-Y."/>
            <person name="Wang Z."/>
            <person name="Feng S."/>
            <person name="Zhang L."/>
            <person name="Su X.-H."/>
            <person name="Brejova B."/>
            <person name="Vinar T."/>
            <person name="Xu M."/>
            <person name="Wang M.-X."/>
            <person name="Zhang S.-G."/>
            <person name="Huang M.-R."/>
            <person name="Wu R."/>
            <person name="Zhou Y."/>
        </authorList>
    </citation>
    <scope>NUCLEOTIDE SEQUENCE [LARGE SCALE GENOMIC DNA]</scope>
    <source>
        <strain evidence="7 8">MB_m1</strain>
    </source>
</reference>
<comment type="similarity">
    <text evidence="3">Belongs to the VAM6/VPS39 family.</text>
</comment>
<comment type="subcellular location">
    <subcellularLocation>
        <location evidence="1">Endomembrane system</location>
        <topology evidence="1">Peripheral membrane protein</topology>
    </subcellularLocation>
</comment>
<dbReference type="InterPro" id="IPR000547">
    <property type="entry name" value="Clathrin_H-chain/VPS_repeat"/>
</dbReference>
<dbReference type="HOGENOM" id="CLU_004190_1_1_1"/>
<dbReference type="eggNOG" id="KOG2063">
    <property type="taxonomic scope" value="Eukaryota"/>
</dbReference>
<protein>
    <submittedName>
        <fullName evidence="7">Vacuolar sorting protein 39 domain 1</fullName>
    </submittedName>
</protein>
<keyword evidence="8" id="KW-1185">Reference proteome</keyword>
<dbReference type="Pfam" id="PF10366">
    <property type="entry name" value="Vps39_1"/>
    <property type="match status" value="1"/>
</dbReference>
<organism evidence="7 8">
    <name type="scientific">Marssonina brunnea f. sp. multigermtubi (strain MB_m1)</name>
    <name type="common">Marssonina leaf spot fungus</name>
    <dbReference type="NCBI Taxonomy" id="1072389"/>
    <lineage>
        <taxon>Eukaryota</taxon>
        <taxon>Fungi</taxon>
        <taxon>Dikarya</taxon>
        <taxon>Ascomycota</taxon>
        <taxon>Pezizomycotina</taxon>
        <taxon>Leotiomycetes</taxon>
        <taxon>Helotiales</taxon>
        <taxon>Drepanopezizaceae</taxon>
        <taxon>Drepanopeziza</taxon>
    </lineage>
</organism>
<dbReference type="STRING" id="1072389.K1XJZ9"/>
<dbReference type="InterPro" id="IPR019452">
    <property type="entry name" value="VPS39/TGF_beta_rcpt-assoc_1"/>
</dbReference>
<evidence type="ECO:0000313" key="7">
    <source>
        <dbReference type="EMBL" id="EKD12744.1"/>
    </source>
</evidence>
<feature type="region of interest" description="Disordered" evidence="5">
    <location>
        <begin position="51"/>
        <end position="79"/>
    </location>
</feature>
<evidence type="ECO:0000313" key="8">
    <source>
        <dbReference type="Proteomes" id="UP000006753"/>
    </source>
</evidence>
<evidence type="ECO:0000259" key="6">
    <source>
        <dbReference type="PROSITE" id="PS50219"/>
    </source>
</evidence>
<sequence>MLSAFTARPIVELRQRDKFKIESILAYGDRLLVGLSTGSLKVYRVNEVPEENGKLNGSTRPDAKAEDKPPSRPTSSSAAKPVDLLREVEKFSTRAIDQLAIIKEANVLISLSNSYIWIHDLQAYTLQEQLTKTKSASTFAVTSNIVKDSATGIPEIISRLAVAVKRRLLLWSWHESELEHSTVEITLTDAIKSLTWASATKIICGMNSGYVIVDVISKEIEDIVGPGAIGGAAGAQAGRFGGVGSASMGYMGLGSYIPKPLATKLADGEMLLAKDINSLFITSEGKPLEKRQVPWAQSPDAIGYSYPYILALQSPSQGTLEVRNPDTLSLLQSIPLPNAKQLHFPHPTVSLAHAGKGFHVASERCIWRMGTTDYDSQIDELVEKERYDEAISILGMLEDALLKNKDERLREIKIQKAQSLFDQRKYQDAVDIFMAKDVQAPPERVIKLFPRIIAGDLTILDDRPHDSEDSEEAGVSANGSSAAGDLKPEMVGSPKPAAVSKLLKAKANHAKQASDTSSIRSFMRLDGGDASEITNPKPKPAEDLPLEGKDLTTAVLALSGFLVQARNRMKAFLDAETGKLKPLEQNGQNGSSQHAFDSLLTAPASDAEKDREQKLRETAKLIDTTLFRAYMLARPQLAGSLFRLPNFCDPDVVNEKLLESGRFNDLVDFFHGKKLHRPALELLKKFGQGDGSGDASATLKGPQRTVGYLQNLPPEMIDLILEYADWPLRADTNLGMEVFLADTENAETLPRDRVVDFLQGIDVDLAVKYLEHVINELNDLTPEFHNRLVQAYVQGLKEGRDKESDGWKGLMERLISFLRSSKQYSLSKAFGMIPRDDPNFYEAQAVVLSNMGQHKQALEIYVFKIKAFGKAEEYCNHIHKTQQDSAIASPLQTRRGSFASSDRDDDDTPSIYHTLLSLYLTPPPPHNPNWPPALDLLSKHGSRLPASSTLNLIPPTLPIAELESYFRGRIRAANSIVNETRVVSGLRKTEVVSAQAELLLGDGALGNKGGRNRRVAVSEERVCGVCHKRIGRSVIAVLPDNEVVHYGCLNRVGNRPGAGGSGGMAGRRAGSWARS</sequence>
<dbReference type="GO" id="GO:0034058">
    <property type="term" value="P:endosomal vesicle fusion"/>
    <property type="evidence" value="ECO:0007669"/>
    <property type="project" value="TreeGrafter"/>
</dbReference>
<feature type="region of interest" description="Disordered" evidence="5">
    <location>
        <begin position="885"/>
        <end position="906"/>
    </location>
</feature>
<dbReference type="GO" id="GO:0012505">
    <property type="term" value="C:endomembrane system"/>
    <property type="evidence" value="ECO:0007669"/>
    <property type="project" value="UniProtKB-SubCell"/>
</dbReference>
<feature type="region of interest" description="Disordered" evidence="5">
    <location>
        <begin position="462"/>
        <end position="494"/>
    </location>
</feature>
<dbReference type="GO" id="GO:0006886">
    <property type="term" value="P:intracellular protein transport"/>
    <property type="evidence" value="ECO:0007669"/>
    <property type="project" value="UniProtKB-UniRule"/>
</dbReference>
<dbReference type="Pfam" id="PF10367">
    <property type="entry name" value="zf-Vps39_C"/>
    <property type="match status" value="1"/>
</dbReference>
<dbReference type="GO" id="GO:0000329">
    <property type="term" value="C:fungal-type vacuole membrane"/>
    <property type="evidence" value="ECO:0007669"/>
    <property type="project" value="TreeGrafter"/>
</dbReference>
<dbReference type="AlphaFoldDB" id="K1XJZ9"/>